<feature type="transmembrane region" description="Helical" evidence="6">
    <location>
        <begin position="2308"/>
        <end position="2331"/>
    </location>
</feature>
<evidence type="ECO:0000313" key="7">
    <source>
        <dbReference type="EMBL" id="CAK0882875.1"/>
    </source>
</evidence>
<feature type="transmembrane region" description="Helical" evidence="6">
    <location>
        <begin position="2223"/>
        <end position="2246"/>
    </location>
</feature>
<dbReference type="Proteomes" id="UP001189429">
    <property type="component" value="Unassembled WGS sequence"/>
</dbReference>
<keyword evidence="2 6" id="KW-0812">Transmembrane</keyword>
<organism evidence="7 8">
    <name type="scientific">Prorocentrum cordatum</name>
    <dbReference type="NCBI Taxonomy" id="2364126"/>
    <lineage>
        <taxon>Eukaryota</taxon>
        <taxon>Sar</taxon>
        <taxon>Alveolata</taxon>
        <taxon>Dinophyceae</taxon>
        <taxon>Prorocentrales</taxon>
        <taxon>Prorocentraceae</taxon>
        <taxon>Prorocentrum</taxon>
    </lineage>
</organism>
<feature type="transmembrane region" description="Helical" evidence="6">
    <location>
        <begin position="2352"/>
        <end position="2372"/>
    </location>
</feature>
<evidence type="ECO:0000313" key="8">
    <source>
        <dbReference type="Proteomes" id="UP001189429"/>
    </source>
</evidence>
<keyword evidence="8" id="KW-1185">Reference proteome</keyword>
<keyword evidence="3 6" id="KW-1133">Transmembrane helix</keyword>
<evidence type="ECO:0000256" key="6">
    <source>
        <dbReference type="SAM" id="Phobius"/>
    </source>
</evidence>
<dbReference type="InterPro" id="IPR036259">
    <property type="entry name" value="MFS_trans_sf"/>
</dbReference>
<dbReference type="InterPro" id="IPR044772">
    <property type="entry name" value="NO3_transporter"/>
</dbReference>
<proteinExistence type="predicted"/>
<feature type="compositionally biased region" description="Basic and acidic residues" evidence="5">
    <location>
        <begin position="1350"/>
        <end position="1375"/>
    </location>
</feature>
<evidence type="ECO:0000256" key="2">
    <source>
        <dbReference type="ARBA" id="ARBA00022692"/>
    </source>
</evidence>
<comment type="caution">
    <text evidence="7">The sequence shown here is derived from an EMBL/GenBank/DDBJ whole genome shotgun (WGS) entry which is preliminary data.</text>
</comment>
<gene>
    <name evidence="7" type="ORF">PCOR1329_LOCUS65261</name>
</gene>
<feature type="region of interest" description="Disordered" evidence="5">
    <location>
        <begin position="1344"/>
        <end position="1378"/>
    </location>
</feature>
<dbReference type="PANTHER" id="PTHR23515">
    <property type="entry name" value="HIGH-AFFINITY NITRATE TRANSPORTER 2.3"/>
    <property type="match status" value="1"/>
</dbReference>
<dbReference type="Gene3D" id="1.20.1250.20">
    <property type="entry name" value="MFS general substrate transporter like domains"/>
    <property type="match status" value="2"/>
</dbReference>
<feature type="transmembrane region" description="Helical" evidence="6">
    <location>
        <begin position="2191"/>
        <end position="2211"/>
    </location>
</feature>
<dbReference type="SUPFAM" id="SSF103473">
    <property type="entry name" value="MFS general substrate transporter"/>
    <property type="match status" value="1"/>
</dbReference>
<evidence type="ECO:0000256" key="4">
    <source>
        <dbReference type="ARBA" id="ARBA00023136"/>
    </source>
</evidence>
<evidence type="ECO:0000256" key="5">
    <source>
        <dbReference type="SAM" id="MobiDB-lite"/>
    </source>
</evidence>
<keyword evidence="4 6" id="KW-0472">Membrane</keyword>
<comment type="subcellular location">
    <subcellularLocation>
        <location evidence="1">Membrane</location>
        <topology evidence="1">Multi-pass membrane protein</topology>
    </subcellularLocation>
</comment>
<feature type="transmembrane region" description="Helical" evidence="6">
    <location>
        <begin position="2378"/>
        <end position="2395"/>
    </location>
</feature>
<sequence length="2491" mass="274162">MPVLDWASAYTIYMMRDKAMRLEDKYPGGHWYSLCTVADRPMGAKLNELPPSLSRHKGWVAHLFRHTKKYLGRADSAIPMPDVISEFRSKFGGASTFFNDIRNDDEVTDTTLKKRPTSPEMWTRWILQYFVATCFEEMARFEVFMYDRDEDSATRPKPNLCSDHGIADQVLAAGQPPATPVQRRGSVGEIIYGDYSNVVGIRACGGHSQFRWGGDLESKGWTRVGPPDKNVDCRPYTDTRKGKTDLYLCIDVAKAEKFGCEFGISQQHAVMCPDLIPQECFIYWANTVTGKITRPRAPALVALAATGGLIDSEPKEYFDALIVAPKPKDPAIHKGPTARGAVADPNLKNVQWGDDGCSALINVVGDQPLVVTNAHVEDVMFLSRALAGGRFSAREFLQLLLELRTFVLTRTHPDVMGILGRSSAIAALSDHALFQARAPLHQEGLENIHAWLSEAGADPSVSGEVWFEPVPGFTDDRSPGINGPPARDLVFKAYHDGGAESEAERAESKAVLAAYVTRTALAKAAHRLGVPKEVNIATVADVPAEGQPTASVDSGLIGFRDTPAATRASLEDEGCGGLSDDTAQRGLKAFKSMQDSGQESFECSHCKQKPDVSVAPRRSVSSMREIEGVSDWLEAGAAEAKRVALRGTRSNWGEEENKLVSLVKKLKKNKMYRSMVDRYDNDPDWPRNCSNSFYGDGATPRDRQWNIYVDTWDARAIDPQLPGGPGSLHSDPMPMSKLGRVQHGHVSMLETAESRARRAASAPAGAVPPRKPALVSLRHSVGSWTKPARAAAAAAVAPAAAADMAGQGWRAMAADSDFGAPGKVDVTVYRTCSQLTLQALSEVERGRSAPGIDDLPCEILHPAARCTAALLGQAFHAAADGDVERVERALGPATDLLVWIVKYAGAVTPSGMRPLQLPTTTRRFFGAVLAAKLGPHIEAQLTKQQAANAGGTCGLNVRDAYAHLDSQPTEPPLPDQLWKDLMGSLADDIDETIHAHLSQLTDEEIAFLARGPAAVLMSDQNKAFERLGMDWLDEVLTRWHLPTWALTSFRALIANRLIDIGANRGQRGKGTSAQVAEAQGCRIGVGMLLKGVKERRARVVGDTLGWRPPHVFFFFSSSGTVTLARQHTRESHADMSEQEFAVRVNDQLKSTELRLCGALGRDKRHGAHMRAFWASTVSFFVAFVGWFALSPIAIEVVHSIDACENQLFPPVANPERKAFLKFKAIASGKKYCQYGKIGEDNNPTGCQDVPQDVWDESCGGVAATACTQSETLTDDVDLCPEACMKYPVACGEFGPVNVQSGLLLFGAMWVFAAAGISAEWNFILIQGVVQTDLEGSSDAEEVRTTFAANKGRDKHRDKDKHKGKDNDKDKERSDDVPMGVGTSMKPFFKRIETYTMGLDNFESHLHCSGSAMLIDHIHHVYKVKSSRMILEKDIDTVHRAIVAAMPRVFSQVDQSMNYTEHAMLDVLSVCRGKALQYYYQLCSETGAETEHNMTVVKDKKRKLCNDGISMIDSSDKFVSDVLKPKLAFSSVVKILAFVIGMTISPAHGEEIVARESLGPGAEFKLVTEMMKINHWLGGGVYRWSVCTERAHIGHNIAATATDKRVRTAHATHQVLCEAFSAERADRVTMAEINVTEVFTNDDGCSQERAEKALNALVKEWSTWSKYDAVTAIAPTMAKNIDKALHIESRAARTNKGSDYDANFQPKCRIVGKGFQEKCDEKLRSDSPTRVKIEMELYFKLPENLPGTGMSIYGANDAARARCKRIAPILCSIGPEQLQFETAAFRLMHRGMLVGLLCLHIDDVLIAFDMENNREFCSSTIKKLKEQDHDYVISIDIGEYIDGMTDFRRALERFRREKEKLAAAEHRALGGMSGQVQWVVRLLLHKYSFEASRLAGQLTQPTVQDMKDMNNIVRSIRREGEMVMMFRGGFEFEKSVAIAPRDASFENVPNHESQRGFYIMVEQQLADGLAKKMDAPCQDRVFHEDLWSFGPDPRAPPLRKRQLTDLWEELHRSQRVELQEDADTLNANYARPTDHSAMGDIKQGRLRAAGFDFNKPPDTHATPRSSIAILAGIAGPSAIDKMKTDDLARRTPADIERKLNAMPNYALQGILRELKLPVSGIKVGLVARIVNPYNRGWNLSRFNVSTRQCFFDSGGRRIRMMIGCAGATFVTNQFWCSLMFAPNVVGTANATAAGWGNLGGGVTQIFIVWCLFKPFQEMGASSDTAWRLSMVVPGCVFVAVAISMKLFCWDMPTGPRFKTSDTGKTSNASMWDYVECLKDPRIVIMIFQYGACFGTELVMNAQLATHFRVYFQMEAGAASALAGSFGLMNLFARSLGGIFSDFLFARFGFSGRIWAQFLCLFLEGIFLLGFGSVENSQPWYVALAVLLCFSLFVQMTEGTSYGIVPFMNPKQLACTSALVGAGGNLGAVIALWCFYNTLGPIDTLLPFKVHGAYVIFWAMTSPAFYWADKGGMFCGASDPAFQKPAPKEPTVA</sequence>
<evidence type="ECO:0000256" key="3">
    <source>
        <dbReference type="ARBA" id="ARBA00022989"/>
    </source>
</evidence>
<name>A0ABN9WCI7_9DINO</name>
<reference evidence="7" key="1">
    <citation type="submission" date="2023-10" db="EMBL/GenBank/DDBJ databases">
        <authorList>
            <person name="Chen Y."/>
            <person name="Shah S."/>
            <person name="Dougan E. K."/>
            <person name="Thang M."/>
            <person name="Chan C."/>
        </authorList>
    </citation>
    <scope>NUCLEOTIDE SEQUENCE [LARGE SCALE GENOMIC DNA]</scope>
</reference>
<evidence type="ECO:0000256" key="1">
    <source>
        <dbReference type="ARBA" id="ARBA00004141"/>
    </source>
</evidence>
<protein>
    <submittedName>
        <fullName evidence="7">Uncharacterized protein</fullName>
    </submittedName>
</protein>
<feature type="transmembrane region" description="Helical" evidence="6">
    <location>
        <begin position="2416"/>
        <end position="2437"/>
    </location>
</feature>
<feature type="transmembrane region" description="Helical" evidence="6">
    <location>
        <begin position="2449"/>
        <end position="2466"/>
    </location>
</feature>
<accession>A0ABN9WCI7</accession>
<dbReference type="EMBL" id="CAUYUJ010018349">
    <property type="protein sequence ID" value="CAK0882875.1"/>
    <property type="molecule type" value="Genomic_DNA"/>
</dbReference>